<keyword evidence="2" id="KW-1185">Reference proteome</keyword>
<name>A0ABS4RDA7_9BACI</name>
<comment type="caution">
    <text evidence="1">The sequence shown here is derived from an EMBL/GenBank/DDBJ whole genome shotgun (WGS) entry which is preliminary data.</text>
</comment>
<gene>
    <name evidence="1" type="ORF">J2Z40_000941</name>
</gene>
<organism evidence="1 2">
    <name type="scientific">Cytobacillus eiseniae</name>
    <dbReference type="NCBI Taxonomy" id="762947"/>
    <lineage>
        <taxon>Bacteria</taxon>
        <taxon>Bacillati</taxon>
        <taxon>Bacillota</taxon>
        <taxon>Bacilli</taxon>
        <taxon>Bacillales</taxon>
        <taxon>Bacillaceae</taxon>
        <taxon>Cytobacillus</taxon>
    </lineage>
</organism>
<evidence type="ECO:0000313" key="2">
    <source>
        <dbReference type="Proteomes" id="UP001519293"/>
    </source>
</evidence>
<reference evidence="1 2" key="1">
    <citation type="submission" date="2021-03" db="EMBL/GenBank/DDBJ databases">
        <title>Genomic Encyclopedia of Type Strains, Phase IV (KMG-IV): sequencing the most valuable type-strain genomes for metagenomic binning, comparative biology and taxonomic classification.</title>
        <authorList>
            <person name="Goeker M."/>
        </authorList>
    </citation>
    <scope>NUCLEOTIDE SEQUENCE [LARGE SCALE GENOMIC DNA]</scope>
    <source>
        <strain evidence="1 2">DSM 26675</strain>
    </source>
</reference>
<protein>
    <submittedName>
        <fullName evidence="1">Uncharacterized protein</fullName>
    </submittedName>
</protein>
<sequence length="59" mass="7095">MNMTDRYIELVYSVQADLKRNLTLEEIQHIKGIVAREFQNEQYVAHRKPQEIKKAQTFM</sequence>
<dbReference type="RefSeq" id="WP_066397468.1">
    <property type="nucleotide sequence ID" value="NZ_JAGIKZ010000003.1"/>
</dbReference>
<evidence type="ECO:0000313" key="1">
    <source>
        <dbReference type="EMBL" id="MBP2240386.1"/>
    </source>
</evidence>
<dbReference type="EMBL" id="JAGIKZ010000003">
    <property type="protein sequence ID" value="MBP2240386.1"/>
    <property type="molecule type" value="Genomic_DNA"/>
</dbReference>
<proteinExistence type="predicted"/>
<accession>A0ABS4RDA7</accession>
<dbReference type="Proteomes" id="UP001519293">
    <property type="component" value="Unassembled WGS sequence"/>
</dbReference>